<evidence type="ECO:0000256" key="2">
    <source>
        <dbReference type="ARBA" id="ARBA00003213"/>
    </source>
</evidence>
<dbReference type="EMBL" id="MGIL01000007">
    <property type="protein sequence ID" value="OGM88569.1"/>
    <property type="molecule type" value="Genomic_DNA"/>
</dbReference>
<dbReference type="InterPro" id="IPR027417">
    <property type="entry name" value="P-loop_NTPase"/>
</dbReference>
<evidence type="ECO:0000256" key="10">
    <source>
        <dbReference type="HAMAP-Rule" id="MF_00185"/>
    </source>
</evidence>
<organism evidence="14 15">
    <name type="scientific">Candidatus Woesebacteria bacterium RIFOXYD1_FULL_43_18</name>
    <dbReference type="NCBI Taxonomy" id="1802551"/>
    <lineage>
        <taxon>Bacteria</taxon>
        <taxon>Candidatus Woeseibacteriota</taxon>
    </lineage>
</organism>
<keyword evidence="4 10" id="KW-0808">Transferase</keyword>
<evidence type="ECO:0000256" key="9">
    <source>
        <dbReference type="ARBA" id="ARBA00049563"/>
    </source>
</evidence>
<evidence type="ECO:0000256" key="13">
    <source>
        <dbReference type="RuleBase" id="RU003785"/>
    </source>
</evidence>
<dbReference type="PANTHER" id="PTHR11088">
    <property type="entry name" value="TRNA DIMETHYLALLYLTRANSFERASE"/>
    <property type="match status" value="1"/>
</dbReference>
<dbReference type="SUPFAM" id="SSF52540">
    <property type="entry name" value="P-loop containing nucleoside triphosphate hydrolases"/>
    <property type="match status" value="2"/>
</dbReference>
<evidence type="ECO:0000313" key="14">
    <source>
        <dbReference type="EMBL" id="OGM88569.1"/>
    </source>
</evidence>
<dbReference type="Gene3D" id="3.40.50.300">
    <property type="entry name" value="P-loop containing nucleotide triphosphate hydrolases"/>
    <property type="match status" value="1"/>
</dbReference>
<keyword evidence="5 10" id="KW-0819">tRNA processing</keyword>
<evidence type="ECO:0000256" key="7">
    <source>
        <dbReference type="ARBA" id="ARBA00022840"/>
    </source>
</evidence>
<comment type="catalytic activity">
    <reaction evidence="9 10 11">
        <text>adenosine(37) in tRNA + dimethylallyl diphosphate = N(6)-dimethylallyladenosine(37) in tRNA + diphosphate</text>
        <dbReference type="Rhea" id="RHEA:26482"/>
        <dbReference type="Rhea" id="RHEA-COMP:10162"/>
        <dbReference type="Rhea" id="RHEA-COMP:10375"/>
        <dbReference type="ChEBI" id="CHEBI:33019"/>
        <dbReference type="ChEBI" id="CHEBI:57623"/>
        <dbReference type="ChEBI" id="CHEBI:74411"/>
        <dbReference type="ChEBI" id="CHEBI:74415"/>
        <dbReference type="EC" id="2.5.1.75"/>
    </reaction>
</comment>
<comment type="subunit">
    <text evidence="10">Monomer.</text>
</comment>
<dbReference type="Proteomes" id="UP000177596">
    <property type="component" value="Unassembled WGS sequence"/>
</dbReference>
<name>A0A1F8DKN3_9BACT</name>
<comment type="caution">
    <text evidence="14">The sequence shown here is derived from an EMBL/GenBank/DDBJ whole genome shotgun (WGS) entry which is preliminary data.</text>
</comment>
<evidence type="ECO:0000256" key="5">
    <source>
        <dbReference type="ARBA" id="ARBA00022694"/>
    </source>
</evidence>
<feature type="site" description="Interaction with substrate tRNA" evidence="10">
    <location>
        <position position="148"/>
    </location>
</feature>
<feature type="binding site" evidence="10">
    <location>
        <begin position="21"/>
        <end position="26"/>
    </location>
    <ligand>
        <name>substrate</name>
    </ligand>
</feature>
<evidence type="ECO:0000313" key="15">
    <source>
        <dbReference type="Proteomes" id="UP000177596"/>
    </source>
</evidence>
<protein>
    <recommendedName>
        <fullName evidence="10">tRNA dimethylallyltransferase</fullName>
        <ecNumber evidence="10">2.5.1.75</ecNumber>
    </recommendedName>
    <alternativeName>
        <fullName evidence="10">Dimethylallyl diphosphate:tRNA dimethylallyltransferase</fullName>
        <shortName evidence="10">DMAPP:tRNA dimethylallyltransferase</shortName>
        <shortName evidence="10">DMATase</shortName>
    </alternativeName>
    <alternativeName>
        <fullName evidence="10">Isopentenyl-diphosphate:tRNA isopentenyltransferase</fullName>
        <shortName evidence="10">IPP transferase</shortName>
        <shortName evidence="10">IPPT</shortName>
        <shortName evidence="10">IPTase</shortName>
    </alternativeName>
</protein>
<dbReference type="Gene3D" id="1.10.20.140">
    <property type="match status" value="1"/>
</dbReference>
<feature type="site" description="Interaction with substrate tRNA" evidence="10">
    <location>
        <position position="125"/>
    </location>
</feature>
<evidence type="ECO:0000256" key="11">
    <source>
        <dbReference type="RuleBase" id="RU003783"/>
    </source>
</evidence>
<sequence length="336" mass="38684">MNKQSLASQNPCKLLVICGPTSTGKTTLAIDLAKKINGEIISADSRQVYRGMDIGTGKDLPKGVKIKLPWFQKYGYYEVGGVKIWGYDLADPRHEFNVAQYIKFAERVILDIIKRGKAPILVGGTGLYIRGVVDGIPTASVPKNNLLRKNLEKMPPGELFEKLAQMDSLKAGQMNASDKKNPRRLIRAIEVAMWKINNIKKEKEMESRKKDLTVNLIGLTAPEKLIFKRIELRVADRVRAGIKKEIQDLLKKHVTWEMPSMSSMGYRQWKDYFGNGRSQAEVVREWETEEKKYVKRQMVWFKKDKRIRWFNITSADYPENVEKLVEKWYSSDRIEA</sequence>
<keyword evidence="6 10" id="KW-0547">Nucleotide-binding</keyword>
<dbReference type="AlphaFoldDB" id="A0A1F8DKN3"/>
<gene>
    <name evidence="10" type="primary">miaA</name>
    <name evidence="14" type="ORF">A2573_03095</name>
</gene>
<dbReference type="EC" id="2.5.1.75" evidence="10"/>
<proteinExistence type="inferred from homology"/>
<dbReference type="GO" id="GO:0006400">
    <property type="term" value="P:tRNA modification"/>
    <property type="evidence" value="ECO:0007669"/>
    <property type="project" value="TreeGrafter"/>
</dbReference>
<dbReference type="NCBIfam" id="TIGR00174">
    <property type="entry name" value="miaA"/>
    <property type="match status" value="1"/>
</dbReference>
<feature type="region of interest" description="Interaction with substrate tRNA" evidence="10">
    <location>
        <begin position="44"/>
        <end position="47"/>
    </location>
</feature>
<dbReference type="GO" id="GO:0052381">
    <property type="term" value="F:tRNA dimethylallyltransferase activity"/>
    <property type="evidence" value="ECO:0007669"/>
    <property type="project" value="UniProtKB-UniRule"/>
</dbReference>
<reference evidence="14 15" key="1">
    <citation type="journal article" date="2016" name="Nat. Commun.">
        <title>Thousands of microbial genomes shed light on interconnected biogeochemical processes in an aquifer system.</title>
        <authorList>
            <person name="Anantharaman K."/>
            <person name="Brown C.T."/>
            <person name="Hug L.A."/>
            <person name="Sharon I."/>
            <person name="Castelle C.J."/>
            <person name="Probst A.J."/>
            <person name="Thomas B.C."/>
            <person name="Singh A."/>
            <person name="Wilkins M.J."/>
            <person name="Karaoz U."/>
            <person name="Brodie E.L."/>
            <person name="Williams K.H."/>
            <person name="Hubbard S.S."/>
            <person name="Banfield J.F."/>
        </authorList>
    </citation>
    <scope>NUCLEOTIDE SEQUENCE [LARGE SCALE GENOMIC DNA]</scope>
</reference>
<comment type="function">
    <text evidence="2 10 12">Catalyzes the transfer of a dimethylallyl group onto the adenine at position 37 in tRNAs that read codons beginning with uridine, leading to the formation of N6-(dimethylallyl)adenosine (i(6)A).</text>
</comment>
<evidence type="ECO:0000256" key="3">
    <source>
        <dbReference type="ARBA" id="ARBA00005842"/>
    </source>
</evidence>
<keyword evidence="8 10" id="KW-0460">Magnesium</keyword>
<comment type="similarity">
    <text evidence="3 10 13">Belongs to the IPP transferase family.</text>
</comment>
<dbReference type="PANTHER" id="PTHR11088:SF60">
    <property type="entry name" value="TRNA DIMETHYLALLYLTRANSFERASE"/>
    <property type="match status" value="1"/>
</dbReference>
<evidence type="ECO:0000256" key="8">
    <source>
        <dbReference type="ARBA" id="ARBA00022842"/>
    </source>
</evidence>
<dbReference type="InterPro" id="IPR039657">
    <property type="entry name" value="Dimethylallyltransferase"/>
</dbReference>
<dbReference type="InterPro" id="IPR018022">
    <property type="entry name" value="IPT"/>
</dbReference>
<feature type="binding site" evidence="10">
    <location>
        <begin position="19"/>
        <end position="26"/>
    </location>
    <ligand>
        <name>ATP</name>
        <dbReference type="ChEBI" id="CHEBI:30616"/>
    </ligand>
</feature>
<dbReference type="GO" id="GO:0005524">
    <property type="term" value="F:ATP binding"/>
    <property type="evidence" value="ECO:0007669"/>
    <property type="project" value="UniProtKB-UniRule"/>
</dbReference>
<accession>A0A1F8DKN3</accession>
<dbReference type="HAMAP" id="MF_00185">
    <property type="entry name" value="IPP_trans"/>
    <property type="match status" value="1"/>
</dbReference>
<comment type="cofactor">
    <cofactor evidence="1 10">
        <name>Mg(2+)</name>
        <dbReference type="ChEBI" id="CHEBI:18420"/>
    </cofactor>
</comment>
<comment type="caution">
    <text evidence="10">Lacks conserved residue(s) required for the propagation of feature annotation.</text>
</comment>
<dbReference type="Pfam" id="PF01715">
    <property type="entry name" value="IPPT"/>
    <property type="match status" value="1"/>
</dbReference>
<keyword evidence="7 10" id="KW-0067">ATP-binding</keyword>
<evidence type="ECO:0000256" key="12">
    <source>
        <dbReference type="RuleBase" id="RU003784"/>
    </source>
</evidence>
<evidence type="ECO:0000256" key="1">
    <source>
        <dbReference type="ARBA" id="ARBA00001946"/>
    </source>
</evidence>
<evidence type="ECO:0000256" key="4">
    <source>
        <dbReference type="ARBA" id="ARBA00022679"/>
    </source>
</evidence>
<evidence type="ECO:0000256" key="6">
    <source>
        <dbReference type="ARBA" id="ARBA00022741"/>
    </source>
</evidence>